<evidence type="ECO:0000313" key="3">
    <source>
        <dbReference type="Proteomes" id="UP000838756"/>
    </source>
</evidence>
<comment type="caution">
    <text evidence="2">The sequence shown here is derived from an EMBL/GenBank/DDBJ whole genome shotgun (WGS) entry which is preliminary data.</text>
</comment>
<organism evidence="2 3">
    <name type="scientific">Pararge aegeria aegeria</name>
    <dbReference type="NCBI Taxonomy" id="348720"/>
    <lineage>
        <taxon>Eukaryota</taxon>
        <taxon>Metazoa</taxon>
        <taxon>Ecdysozoa</taxon>
        <taxon>Arthropoda</taxon>
        <taxon>Hexapoda</taxon>
        <taxon>Insecta</taxon>
        <taxon>Pterygota</taxon>
        <taxon>Neoptera</taxon>
        <taxon>Endopterygota</taxon>
        <taxon>Lepidoptera</taxon>
        <taxon>Glossata</taxon>
        <taxon>Ditrysia</taxon>
        <taxon>Papilionoidea</taxon>
        <taxon>Nymphalidae</taxon>
        <taxon>Satyrinae</taxon>
        <taxon>Satyrini</taxon>
        <taxon>Parargina</taxon>
        <taxon>Pararge</taxon>
    </lineage>
</organism>
<sequence length="235" mass="26856">MPTHGNLAASSLWQPAELARRMLGERPSPVPPTRELWPPQEQRLSISTLQLAYQRDYREDDFSPRRTLTLPSQPYFSTTLPIDCDDQLQFRSVSTNTDPPATLLSRIRRFLRKDDTFSTFSMSNQTTTKRETQVGQNVENPARRAVKNLKKTLAGAKYRIAPNAENKESPRIVYNAAKPGDRMMTTFGANKSRKWFSLPSRYDCSRKLRAFQNICGQRSQESGPPLRPPLQITQV</sequence>
<protein>
    <submittedName>
        <fullName evidence="2">Jg15050 protein</fullName>
    </submittedName>
</protein>
<evidence type="ECO:0000313" key="2">
    <source>
        <dbReference type="EMBL" id="CAH2269274.1"/>
    </source>
</evidence>
<dbReference type="AlphaFoldDB" id="A0A8S4SRJ8"/>
<gene>
    <name evidence="2" type="primary">jg15050</name>
    <name evidence="2" type="ORF">PAEG_LOCUS27540</name>
</gene>
<dbReference type="OrthoDB" id="8655982at2759"/>
<proteinExistence type="predicted"/>
<keyword evidence="3" id="KW-1185">Reference proteome</keyword>
<feature type="region of interest" description="Disordered" evidence="1">
    <location>
        <begin position="216"/>
        <end position="235"/>
    </location>
</feature>
<evidence type="ECO:0000256" key="1">
    <source>
        <dbReference type="SAM" id="MobiDB-lite"/>
    </source>
</evidence>
<dbReference type="Proteomes" id="UP000838756">
    <property type="component" value="Unassembled WGS sequence"/>
</dbReference>
<dbReference type="EMBL" id="CAKXAJ010026508">
    <property type="protein sequence ID" value="CAH2269274.1"/>
    <property type="molecule type" value="Genomic_DNA"/>
</dbReference>
<accession>A0A8S4SRJ8</accession>
<name>A0A8S4SRJ8_9NEOP</name>
<reference evidence="2" key="1">
    <citation type="submission" date="2022-03" db="EMBL/GenBank/DDBJ databases">
        <authorList>
            <person name="Lindestad O."/>
        </authorList>
    </citation>
    <scope>NUCLEOTIDE SEQUENCE</scope>
</reference>